<organism evidence="1 2">
    <name type="scientific">Trapa incisa</name>
    <dbReference type="NCBI Taxonomy" id="236973"/>
    <lineage>
        <taxon>Eukaryota</taxon>
        <taxon>Viridiplantae</taxon>
        <taxon>Streptophyta</taxon>
        <taxon>Embryophyta</taxon>
        <taxon>Tracheophyta</taxon>
        <taxon>Spermatophyta</taxon>
        <taxon>Magnoliopsida</taxon>
        <taxon>eudicotyledons</taxon>
        <taxon>Gunneridae</taxon>
        <taxon>Pentapetalae</taxon>
        <taxon>rosids</taxon>
        <taxon>malvids</taxon>
        <taxon>Myrtales</taxon>
        <taxon>Lythraceae</taxon>
        <taxon>Trapa</taxon>
    </lineage>
</organism>
<dbReference type="Proteomes" id="UP001345219">
    <property type="component" value="Chromosome 5"/>
</dbReference>
<gene>
    <name evidence="1" type="ORF">SAY87_005594</name>
</gene>
<name>A0AAN7KAG6_9MYRT</name>
<keyword evidence="2" id="KW-1185">Reference proteome</keyword>
<evidence type="ECO:0000313" key="2">
    <source>
        <dbReference type="Proteomes" id="UP001345219"/>
    </source>
</evidence>
<proteinExistence type="predicted"/>
<accession>A0AAN7KAG6</accession>
<sequence length="116" mass="12426">MKCVHFFGCYWTPCLFGNKTCLGIVSIASMVGLRLLPALEIQQLWGGYPSAHFPCNSVTQHKAMDERTSSASLCMDVGVARGSGSSSQTLSKNRGGINCVCLNFSMCTDSHGVDAQ</sequence>
<comment type="caution">
    <text evidence="1">The sequence shown here is derived from an EMBL/GenBank/DDBJ whole genome shotgun (WGS) entry which is preliminary data.</text>
</comment>
<reference evidence="1 2" key="1">
    <citation type="journal article" date="2023" name="Hortic Res">
        <title>Pangenome of water caltrop reveals structural variations and asymmetric subgenome divergence after allopolyploidization.</title>
        <authorList>
            <person name="Zhang X."/>
            <person name="Chen Y."/>
            <person name="Wang L."/>
            <person name="Yuan Y."/>
            <person name="Fang M."/>
            <person name="Shi L."/>
            <person name="Lu R."/>
            <person name="Comes H.P."/>
            <person name="Ma Y."/>
            <person name="Chen Y."/>
            <person name="Huang G."/>
            <person name="Zhou Y."/>
            <person name="Zheng Z."/>
            <person name="Qiu Y."/>
        </authorList>
    </citation>
    <scope>NUCLEOTIDE SEQUENCE [LARGE SCALE GENOMIC DNA]</scope>
    <source>
        <tissue evidence="1">Roots</tissue>
    </source>
</reference>
<evidence type="ECO:0000313" key="1">
    <source>
        <dbReference type="EMBL" id="KAK4760701.1"/>
    </source>
</evidence>
<dbReference type="AlphaFoldDB" id="A0AAN7KAG6"/>
<dbReference type="EMBL" id="JAXIOK010000010">
    <property type="protein sequence ID" value="KAK4760701.1"/>
    <property type="molecule type" value="Genomic_DNA"/>
</dbReference>
<protein>
    <submittedName>
        <fullName evidence="1">Uncharacterized protein</fullName>
    </submittedName>
</protein>